<dbReference type="Proteomes" id="UP000251960">
    <property type="component" value="Chromosome 3"/>
</dbReference>
<gene>
    <name evidence="1" type="ORF">Zm00014a_004312</name>
</gene>
<evidence type="ECO:0000313" key="1">
    <source>
        <dbReference type="EMBL" id="PWZ31353.1"/>
    </source>
</evidence>
<reference evidence="1 2" key="1">
    <citation type="journal article" date="2018" name="Nat. Genet.">
        <title>Extensive intraspecific gene order and gene structural variations between Mo17 and other maize genomes.</title>
        <authorList>
            <person name="Sun S."/>
            <person name="Zhou Y."/>
            <person name="Chen J."/>
            <person name="Shi J."/>
            <person name="Zhao H."/>
            <person name="Zhao H."/>
            <person name="Song W."/>
            <person name="Zhang M."/>
            <person name="Cui Y."/>
            <person name="Dong X."/>
            <person name="Liu H."/>
            <person name="Ma X."/>
            <person name="Jiao Y."/>
            <person name="Wang B."/>
            <person name="Wei X."/>
            <person name="Stein J.C."/>
            <person name="Glaubitz J.C."/>
            <person name="Lu F."/>
            <person name="Yu G."/>
            <person name="Liang C."/>
            <person name="Fengler K."/>
            <person name="Li B."/>
            <person name="Rafalski A."/>
            <person name="Schnable P.S."/>
            <person name="Ware D.H."/>
            <person name="Buckler E.S."/>
            <person name="Lai J."/>
        </authorList>
    </citation>
    <scope>NUCLEOTIDE SEQUENCE [LARGE SCALE GENOMIC DNA]</scope>
    <source>
        <strain evidence="2">cv. Missouri 17</strain>
        <tissue evidence="1">Seedling</tissue>
    </source>
</reference>
<dbReference type="AlphaFoldDB" id="A0A3L6FEK9"/>
<dbReference type="EMBL" id="NCVQ01000004">
    <property type="protein sequence ID" value="PWZ31353.1"/>
    <property type="molecule type" value="Genomic_DNA"/>
</dbReference>
<proteinExistence type="predicted"/>
<evidence type="ECO:0000313" key="2">
    <source>
        <dbReference type="Proteomes" id="UP000251960"/>
    </source>
</evidence>
<protein>
    <submittedName>
        <fullName evidence="1">Uncharacterized protein</fullName>
    </submittedName>
</protein>
<organism evidence="1 2">
    <name type="scientific">Zea mays</name>
    <name type="common">Maize</name>
    <dbReference type="NCBI Taxonomy" id="4577"/>
    <lineage>
        <taxon>Eukaryota</taxon>
        <taxon>Viridiplantae</taxon>
        <taxon>Streptophyta</taxon>
        <taxon>Embryophyta</taxon>
        <taxon>Tracheophyta</taxon>
        <taxon>Spermatophyta</taxon>
        <taxon>Magnoliopsida</taxon>
        <taxon>Liliopsida</taxon>
        <taxon>Poales</taxon>
        <taxon>Poaceae</taxon>
        <taxon>PACMAD clade</taxon>
        <taxon>Panicoideae</taxon>
        <taxon>Andropogonodae</taxon>
        <taxon>Andropogoneae</taxon>
        <taxon>Tripsacinae</taxon>
        <taxon>Zea</taxon>
    </lineage>
</organism>
<sequence length="22" mass="2425">MDAMLRGGGPVMTEYGSCHIWI</sequence>
<comment type="caution">
    <text evidence="1">The sequence shown here is derived from an EMBL/GenBank/DDBJ whole genome shotgun (WGS) entry which is preliminary data.</text>
</comment>
<name>A0A3L6FEK9_MAIZE</name>
<accession>A0A3L6FEK9</accession>